<dbReference type="RefSeq" id="WP_156213070.1">
    <property type="nucleotide sequence ID" value="NZ_JYJG01000076.1"/>
</dbReference>
<accession>A0A0F0H7U6</accession>
<dbReference type="InterPro" id="IPR050491">
    <property type="entry name" value="AmpC-like"/>
</dbReference>
<keyword evidence="1" id="KW-0732">Signal</keyword>
<gene>
    <name evidence="3" type="ORF">UK23_13155</name>
</gene>
<evidence type="ECO:0000256" key="1">
    <source>
        <dbReference type="SAM" id="SignalP"/>
    </source>
</evidence>
<dbReference type="PANTHER" id="PTHR46825:SF7">
    <property type="entry name" value="D-ALANYL-D-ALANINE CARBOXYPEPTIDASE"/>
    <property type="match status" value="1"/>
</dbReference>
<proteinExistence type="predicted"/>
<feature type="chain" id="PRO_5002441779" evidence="1">
    <location>
        <begin position="22"/>
        <end position="355"/>
    </location>
</feature>
<feature type="signal peptide" evidence="1">
    <location>
        <begin position="1"/>
        <end position="21"/>
    </location>
</feature>
<comment type="caution">
    <text evidence="3">The sequence shown here is derived from an EMBL/GenBank/DDBJ whole genome shotgun (WGS) entry which is preliminary data.</text>
</comment>
<dbReference type="OrthoDB" id="5177574at2"/>
<evidence type="ECO:0000313" key="3">
    <source>
        <dbReference type="EMBL" id="KJK49688.1"/>
    </source>
</evidence>
<evidence type="ECO:0000259" key="2">
    <source>
        <dbReference type="Pfam" id="PF00144"/>
    </source>
</evidence>
<dbReference type="EMBL" id="JYJG01000076">
    <property type="protein sequence ID" value="KJK49688.1"/>
    <property type="molecule type" value="Genomic_DNA"/>
</dbReference>
<dbReference type="PANTHER" id="PTHR46825">
    <property type="entry name" value="D-ALANYL-D-ALANINE-CARBOXYPEPTIDASE/ENDOPEPTIDASE AMPH"/>
    <property type="match status" value="1"/>
</dbReference>
<feature type="domain" description="Beta-lactamase-related" evidence="2">
    <location>
        <begin position="32"/>
        <end position="341"/>
    </location>
</feature>
<keyword evidence="4" id="KW-1185">Reference proteome</keyword>
<dbReference type="Pfam" id="PF00144">
    <property type="entry name" value="Beta-lactamase"/>
    <property type="match status" value="1"/>
</dbReference>
<sequence>MKLVAALTAATLLATAGVASAAPASAGQREAVQQIIDELTTDGGALGVQARVTGLGTFRSGFAEYGSRKPVPHNGRFRIGSNTKPFVSTVALQLAGEGKLALDEPVDRHLPGLVDKRITIRQLLQHTSGLFDYSEALPLDPAGFPSIRYRTWDPLDLVEIGTSRPLAFEPGAQHSYSNTNYIVIGLLIEKITGRPYAKAVEQRILKPLRLGDTVLPGNDLDIPGPHAHGYYQDADGKPTDVTRLNPSWGGAAGEMISTTRDLDTFLNALLAGKLLKPEQQKELTKTTPQSPDYGLGVAVAQLSCTTIYGHDGLIHGYATMMIGTQDKRVTLSITQAANGGTPGDAAFRLLEKVFC</sequence>
<protein>
    <submittedName>
        <fullName evidence="3">Beta-lactamase</fullName>
    </submittedName>
</protein>
<dbReference type="SUPFAM" id="SSF56601">
    <property type="entry name" value="beta-lactamase/transpeptidase-like"/>
    <property type="match status" value="1"/>
</dbReference>
<reference evidence="3 4" key="1">
    <citation type="submission" date="2015-02" db="EMBL/GenBank/DDBJ databases">
        <authorList>
            <person name="Ju K.-S."/>
            <person name="Doroghazi J.R."/>
            <person name="Metcalf W."/>
        </authorList>
    </citation>
    <scope>NUCLEOTIDE SEQUENCE [LARGE SCALE GENOMIC DNA]</scope>
    <source>
        <strain evidence="3 4">NRRL B-16140</strain>
    </source>
</reference>
<dbReference type="InterPro" id="IPR012338">
    <property type="entry name" value="Beta-lactam/transpept-like"/>
</dbReference>
<dbReference type="Gene3D" id="3.40.710.10">
    <property type="entry name" value="DD-peptidase/beta-lactamase superfamily"/>
    <property type="match status" value="1"/>
</dbReference>
<organism evidence="3 4">
    <name type="scientific">Lentzea aerocolonigenes</name>
    <name type="common">Lechevalieria aerocolonigenes</name>
    <name type="synonym">Saccharothrix aerocolonigenes</name>
    <dbReference type="NCBI Taxonomy" id="68170"/>
    <lineage>
        <taxon>Bacteria</taxon>
        <taxon>Bacillati</taxon>
        <taxon>Actinomycetota</taxon>
        <taxon>Actinomycetes</taxon>
        <taxon>Pseudonocardiales</taxon>
        <taxon>Pseudonocardiaceae</taxon>
        <taxon>Lentzea</taxon>
    </lineage>
</organism>
<dbReference type="PATRIC" id="fig|68170.10.peg.2406"/>
<name>A0A0F0H7U6_LENAE</name>
<dbReference type="InterPro" id="IPR001466">
    <property type="entry name" value="Beta-lactam-related"/>
</dbReference>
<dbReference type="AlphaFoldDB" id="A0A0F0H7U6"/>
<dbReference type="Proteomes" id="UP000033393">
    <property type="component" value="Unassembled WGS sequence"/>
</dbReference>
<evidence type="ECO:0000313" key="4">
    <source>
        <dbReference type="Proteomes" id="UP000033393"/>
    </source>
</evidence>